<evidence type="ECO:0000313" key="1">
    <source>
        <dbReference type="EMBL" id="KAF7351601.1"/>
    </source>
</evidence>
<dbReference type="OrthoDB" id="2964775at2759"/>
<comment type="caution">
    <text evidence="1">The sequence shown here is derived from an EMBL/GenBank/DDBJ whole genome shotgun (WGS) entry which is preliminary data.</text>
</comment>
<dbReference type="EMBL" id="JACAZH010000013">
    <property type="protein sequence ID" value="KAF7351601.1"/>
    <property type="molecule type" value="Genomic_DNA"/>
</dbReference>
<reference evidence="1" key="1">
    <citation type="submission" date="2020-05" db="EMBL/GenBank/DDBJ databases">
        <title>Mycena genomes resolve the evolution of fungal bioluminescence.</title>
        <authorList>
            <person name="Tsai I.J."/>
        </authorList>
    </citation>
    <scope>NUCLEOTIDE SEQUENCE</scope>
    <source>
        <strain evidence="1">160909Yilan</strain>
    </source>
</reference>
<sequence length="212" mass="24131">MDETAKLAWEIFRKLAWDFNPTPEEQNANRIKHVKLFLVHGIPNDIGVFSLSPPTRAALQPLLPVDWVSLKIGVEDVFNSFFLHALLLDHLERQDILQLRHDAPSHAERLRPALEARNSRMAGTGQEEWNHYCDLCCCIFQEDAAWYFLHSAITDGDTMGHFSCAVLDCQEALRAVWSAALPRRHLASECAMILTIAIWNYTTTSVEKRCSS</sequence>
<proteinExistence type="predicted"/>
<accession>A0A8H6Y3N9</accession>
<name>A0A8H6Y3N9_9AGAR</name>
<keyword evidence="2" id="KW-1185">Reference proteome</keyword>
<dbReference type="Proteomes" id="UP000623467">
    <property type="component" value="Unassembled WGS sequence"/>
</dbReference>
<evidence type="ECO:0000313" key="2">
    <source>
        <dbReference type="Proteomes" id="UP000623467"/>
    </source>
</evidence>
<dbReference type="AlphaFoldDB" id="A0A8H6Y3N9"/>
<protein>
    <submittedName>
        <fullName evidence="1">Uncharacterized protein</fullName>
    </submittedName>
</protein>
<organism evidence="1 2">
    <name type="scientific">Mycena sanguinolenta</name>
    <dbReference type="NCBI Taxonomy" id="230812"/>
    <lineage>
        <taxon>Eukaryota</taxon>
        <taxon>Fungi</taxon>
        <taxon>Dikarya</taxon>
        <taxon>Basidiomycota</taxon>
        <taxon>Agaricomycotina</taxon>
        <taxon>Agaricomycetes</taxon>
        <taxon>Agaricomycetidae</taxon>
        <taxon>Agaricales</taxon>
        <taxon>Marasmiineae</taxon>
        <taxon>Mycenaceae</taxon>
        <taxon>Mycena</taxon>
    </lineage>
</organism>
<gene>
    <name evidence="1" type="ORF">MSAN_01592600</name>
</gene>